<dbReference type="PANTHER" id="PTHR34285:SF6">
    <property type="entry name" value="TRANSMEMBRANE PROTEIN"/>
    <property type="match status" value="1"/>
</dbReference>
<evidence type="ECO:0000256" key="1">
    <source>
        <dbReference type="SAM" id="MobiDB-lite"/>
    </source>
</evidence>
<sequence>MRMQALFHLISQEAWPGLQQKRLPNFSLKQDSASNKIRLQAEAQPRLLFPLSDQLKSIKNPQRSSPQKLLIFLFPSVMKVSLKLEDQQQNQTPILIKAKIPITVFGLPFLSGFSATHHHPSATASDKLSLSLRTHFPSGPSLKLAYNTPTTTAAASTAVAAATAPLTLTLKSGVSLSGSPNNSPLIISANFSFSPQNPNPNPSFSIKFTPRLGSFSLRKSISSVSNVSNDGKKVNDAGENLTNSVNSYGFVPLDRPINWKELSVESATKGSILSGILMAADTELPVTKRVKVNLRWGVGIPSDFEKQLPYLRVNKIKIERIDDGNEEKLVNQKQQGIDGDFGEFEMLKGMYTWMSRELSDLQKENREMRSVLEEIKSRQPLRHYNASSGGGKRGVPPPVVEMSDGFEQWKMKKNGGGVEANVSTKKNGGSGSGSGSIDVESELQRAIKAASS</sequence>
<accession>A0AAD8LCG7</accession>
<feature type="region of interest" description="Disordered" evidence="1">
    <location>
        <begin position="382"/>
        <end position="401"/>
    </location>
</feature>
<organism evidence="2 3">
    <name type="scientific">Tagetes erecta</name>
    <name type="common">African marigold</name>
    <dbReference type="NCBI Taxonomy" id="13708"/>
    <lineage>
        <taxon>Eukaryota</taxon>
        <taxon>Viridiplantae</taxon>
        <taxon>Streptophyta</taxon>
        <taxon>Embryophyta</taxon>
        <taxon>Tracheophyta</taxon>
        <taxon>Spermatophyta</taxon>
        <taxon>Magnoliopsida</taxon>
        <taxon>eudicotyledons</taxon>
        <taxon>Gunneridae</taxon>
        <taxon>Pentapetalae</taxon>
        <taxon>asterids</taxon>
        <taxon>campanulids</taxon>
        <taxon>Asterales</taxon>
        <taxon>Asteraceae</taxon>
        <taxon>Asteroideae</taxon>
        <taxon>Heliantheae alliance</taxon>
        <taxon>Tageteae</taxon>
        <taxon>Tagetes</taxon>
    </lineage>
</organism>
<protein>
    <submittedName>
        <fullName evidence="2">Uncharacterized protein</fullName>
    </submittedName>
</protein>
<comment type="caution">
    <text evidence="2">The sequence shown here is derived from an EMBL/GenBank/DDBJ whole genome shotgun (WGS) entry which is preliminary data.</text>
</comment>
<evidence type="ECO:0000313" key="2">
    <source>
        <dbReference type="EMBL" id="KAK1438463.1"/>
    </source>
</evidence>
<reference evidence="2" key="1">
    <citation type="journal article" date="2023" name="bioRxiv">
        <title>Improved chromosome-level genome assembly for marigold (Tagetes erecta).</title>
        <authorList>
            <person name="Jiang F."/>
            <person name="Yuan L."/>
            <person name="Wang S."/>
            <person name="Wang H."/>
            <person name="Xu D."/>
            <person name="Wang A."/>
            <person name="Fan W."/>
        </authorList>
    </citation>
    <scope>NUCLEOTIDE SEQUENCE</scope>
    <source>
        <strain evidence="2">WSJ</strain>
        <tissue evidence="2">Leaf</tissue>
    </source>
</reference>
<dbReference type="PANTHER" id="PTHR34285">
    <property type="entry name" value="OS08G0510800 PROTEIN"/>
    <property type="match status" value="1"/>
</dbReference>
<dbReference type="EMBL" id="JAUHHV010000001">
    <property type="protein sequence ID" value="KAK1438463.1"/>
    <property type="molecule type" value="Genomic_DNA"/>
</dbReference>
<gene>
    <name evidence="2" type="ORF">QVD17_04272</name>
</gene>
<proteinExistence type="predicted"/>
<feature type="region of interest" description="Disordered" evidence="1">
    <location>
        <begin position="411"/>
        <end position="452"/>
    </location>
</feature>
<keyword evidence="3" id="KW-1185">Reference proteome</keyword>
<dbReference type="AlphaFoldDB" id="A0AAD8LCG7"/>
<dbReference type="Proteomes" id="UP001229421">
    <property type="component" value="Unassembled WGS sequence"/>
</dbReference>
<name>A0AAD8LCG7_TARER</name>
<evidence type="ECO:0000313" key="3">
    <source>
        <dbReference type="Proteomes" id="UP001229421"/>
    </source>
</evidence>